<evidence type="ECO:0000313" key="3">
    <source>
        <dbReference type="Proteomes" id="UP001612812"/>
    </source>
</evidence>
<dbReference type="InterPro" id="IPR028994">
    <property type="entry name" value="Integrin_alpha_N"/>
</dbReference>
<accession>A0ABW7ZVC4</accession>
<evidence type="ECO:0000256" key="1">
    <source>
        <dbReference type="SAM" id="SignalP"/>
    </source>
</evidence>
<reference evidence="2 3" key="1">
    <citation type="submission" date="2024-10" db="EMBL/GenBank/DDBJ databases">
        <title>The Natural Products Discovery Center: Release of the First 8490 Sequenced Strains for Exploring Actinobacteria Biosynthetic Diversity.</title>
        <authorList>
            <person name="Kalkreuter E."/>
            <person name="Kautsar S.A."/>
            <person name="Yang D."/>
            <person name="Bader C.D."/>
            <person name="Teijaro C.N."/>
            <person name="Fluegel L."/>
            <person name="Davis C.M."/>
            <person name="Simpson J.R."/>
            <person name="Lauterbach L."/>
            <person name="Steele A.D."/>
            <person name="Gui C."/>
            <person name="Meng S."/>
            <person name="Li G."/>
            <person name="Viehrig K."/>
            <person name="Ye F."/>
            <person name="Su P."/>
            <person name="Kiefer A.F."/>
            <person name="Nichols A."/>
            <person name="Cepeda A.J."/>
            <person name="Yan W."/>
            <person name="Fan B."/>
            <person name="Jiang Y."/>
            <person name="Adhikari A."/>
            <person name="Zheng C.-J."/>
            <person name="Schuster L."/>
            <person name="Cowan T.M."/>
            <person name="Smanski M.J."/>
            <person name="Chevrette M.G."/>
            <person name="De Carvalho L.P.S."/>
            <person name="Shen B."/>
        </authorList>
    </citation>
    <scope>NUCLEOTIDE SEQUENCE [LARGE SCALE GENOMIC DNA]</scope>
    <source>
        <strain evidence="2 3">NPDC049845</strain>
    </source>
</reference>
<keyword evidence="1" id="KW-0732">Signal</keyword>
<organism evidence="2 3">
    <name type="scientific">Micromonospora maritima</name>
    <dbReference type="NCBI Taxonomy" id="986711"/>
    <lineage>
        <taxon>Bacteria</taxon>
        <taxon>Bacillati</taxon>
        <taxon>Actinomycetota</taxon>
        <taxon>Actinomycetes</taxon>
        <taxon>Micromonosporales</taxon>
        <taxon>Micromonosporaceae</taxon>
        <taxon>Micromonospora</taxon>
    </lineage>
</organism>
<dbReference type="Gene3D" id="3.90.1720.10">
    <property type="entry name" value="endopeptidase domain like (from Nostoc punctiforme)"/>
    <property type="match status" value="1"/>
</dbReference>
<keyword evidence="3" id="KW-1185">Reference proteome</keyword>
<protein>
    <recommendedName>
        <fullName evidence="4">VCBS repeat-containing protein</fullName>
    </recommendedName>
</protein>
<gene>
    <name evidence="2" type="ORF">ACIBP4_29515</name>
</gene>
<dbReference type="RefSeq" id="WP_396825797.1">
    <property type="nucleotide sequence ID" value="NZ_JBITLE010000019.1"/>
</dbReference>
<sequence>MLIRRLTAMTLGVTLAAGLGIAAGAGATMTAVPQAAHAASSVGGQISRDEILSRAQYWYDNRGSITYNQSGYYRDQDGKDYRTDCSGYVSMAWHLSASAWTGNIGKVASQISKNSLLPGDALNSPTEHVILFKRWINQSTGTFEYYSFGSTPVKIATDTLTGGADGLIDSHPASNYVALRYRNVIGSGETPVRDPWIADVTGDGFHDLVATKTDGSMWLFSNNYTRDSAMPYGDVRQIGSNWGNYDRVINADANGDGFADLLGVKSDGTMWLFSNNFARDGGAPYGDVRQVGSGWGNYARIVPADANGDGF</sequence>
<dbReference type="EMBL" id="JBITLE010000019">
    <property type="protein sequence ID" value="MFI7266433.1"/>
    <property type="molecule type" value="Genomic_DNA"/>
</dbReference>
<feature type="chain" id="PRO_5045538159" description="VCBS repeat-containing protein" evidence="1">
    <location>
        <begin position="23"/>
        <end position="311"/>
    </location>
</feature>
<evidence type="ECO:0000313" key="2">
    <source>
        <dbReference type="EMBL" id="MFI7266433.1"/>
    </source>
</evidence>
<proteinExistence type="predicted"/>
<evidence type="ECO:0008006" key="4">
    <source>
        <dbReference type="Google" id="ProtNLM"/>
    </source>
</evidence>
<name>A0ABW7ZVC4_9ACTN</name>
<comment type="caution">
    <text evidence="2">The sequence shown here is derived from an EMBL/GenBank/DDBJ whole genome shotgun (WGS) entry which is preliminary data.</text>
</comment>
<feature type="non-terminal residue" evidence="2">
    <location>
        <position position="311"/>
    </location>
</feature>
<dbReference type="Proteomes" id="UP001612812">
    <property type="component" value="Unassembled WGS sequence"/>
</dbReference>
<dbReference type="SUPFAM" id="SSF69318">
    <property type="entry name" value="Integrin alpha N-terminal domain"/>
    <property type="match status" value="1"/>
</dbReference>
<feature type="signal peptide" evidence="1">
    <location>
        <begin position="1"/>
        <end position="22"/>
    </location>
</feature>